<dbReference type="NCBIfam" id="TIGR01402">
    <property type="entry name" value="fliQ"/>
    <property type="match status" value="1"/>
</dbReference>
<evidence type="ECO:0000256" key="7">
    <source>
        <dbReference type="ARBA" id="ARBA00023136"/>
    </source>
</evidence>
<keyword evidence="10" id="KW-0969">Cilium</keyword>
<dbReference type="STRING" id="500610.SAMN02799615_03280"/>
<evidence type="ECO:0000256" key="5">
    <source>
        <dbReference type="ARBA" id="ARBA00022692"/>
    </source>
</evidence>
<evidence type="ECO:0000256" key="4">
    <source>
        <dbReference type="ARBA" id="ARBA00022475"/>
    </source>
</evidence>
<dbReference type="PIRSF" id="PIRSF004669">
    <property type="entry name" value="FliQ"/>
    <property type="match status" value="1"/>
</dbReference>
<organism evidence="10 11">
    <name type="scientific">Dyella marensis</name>
    <dbReference type="NCBI Taxonomy" id="500610"/>
    <lineage>
        <taxon>Bacteria</taxon>
        <taxon>Pseudomonadati</taxon>
        <taxon>Pseudomonadota</taxon>
        <taxon>Gammaproteobacteria</taxon>
        <taxon>Lysobacterales</taxon>
        <taxon>Rhodanobacteraceae</taxon>
        <taxon>Dyella</taxon>
    </lineage>
</organism>
<dbReference type="EMBL" id="FONH01000014">
    <property type="protein sequence ID" value="SFF36195.1"/>
    <property type="molecule type" value="Genomic_DNA"/>
</dbReference>
<dbReference type="PRINTS" id="PR00952">
    <property type="entry name" value="TYPE3IMQPROT"/>
</dbReference>
<keyword evidence="4 9" id="KW-1003">Cell membrane</keyword>
<dbReference type="PANTHER" id="PTHR34040">
    <property type="entry name" value="FLAGELLAR BIOSYNTHETIC PROTEIN FLIQ"/>
    <property type="match status" value="1"/>
</dbReference>
<comment type="function">
    <text evidence="9">Role in flagellar biosynthesis.</text>
</comment>
<proteinExistence type="inferred from homology"/>
<keyword evidence="10" id="KW-0282">Flagellum</keyword>
<dbReference type="GO" id="GO:0044780">
    <property type="term" value="P:bacterial-type flagellum assembly"/>
    <property type="evidence" value="ECO:0007669"/>
    <property type="project" value="InterPro"/>
</dbReference>
<comment type="similarity">
    <text evidence="2 9">Belongs to the FliQ/MopD/SpaQ family.</text>
</comment>
<comment type="subcellular location">
    <subcellularLocation>
        <location evidence="1 9">Cell membrane</location>
        <topology evidence="1">Multi-pass membrane protein</topology>
    </subcellularLocation>
    <subcellularLocation>
        <location evidence="9">Bacterial flagellum basal body</location>
    </subcellularLocation>
</comment>
<feature type="transmembrane region" description="Helical" evidence="9">
    <location>
        <begin position="51"/>
        <end position="70"/>
    </location>
</feature>
<evidence type="ECO:0000313" key="11">
    <source>
        <dbReference type="Proteomes" id="UP000199477"/>
    </source>
</evidence>
<name>A0A1I2I1F3_9GAMM</name>
<keyword evidence="7 9" id="KW-0472">Membrane</keyword>
<dbReference type="Proteomes" id="UP000199477">
    <property type="component" value="Unassembled WGS sequence"/>
</dbReference>
<sequence length="89" mass="9521">MTPESVIEFGQHALYIAMLVAAPLLLTALAVGVLIGVIQAATQINEMTLSFIPKLIAMALVALIAGPWMLRTLVQFTRHLIEGLPGAVR</sequence>
<gene>
    <name evidence="9" type="primary">fliQ</name>
    <name evidence="10" type="ORF">SAMN02799615_03280</name>
</gene>
<dbReference type="InterPro" id="IPR002191">
    <property type="entry name" value="Bac_export_3"/>
</dbReference>
<evidence type="ECO:0000313" key="10">
    <source>
        <dbReference type="EMBL" id="SFF36195.1"/>
    </source>
</evidence>
<feature type="transmembrane region" description="Helical" evidence="9">
    <location>
        <begin position="12"/>
        <end position="39"/>
    </location>
</feature>
<dbReference type="GO" id="GO:0009425">
    <property type="term" value="C:bacterial-type flagellum basal body"/>
    <property type="evidence" value="ECO:0007669"/>
    <property type="project" value="UniProtKB-SubCell"/>
</dbReference>
<keyword evidence="5 9" id="KW-0812">Transmembrane</keyword>
<dbReference type="RefSeq" id="WP_026636738.1">
    <property type="nucleotide sequence ID" value="NZ_FONH01000014.1"/>
</dbReference>
<evidence type="ECO:0000256" key="1">
    <source>
        <dbReference type="ARBA" id="ARBA00004651"/>
    </source>
</evidence>
<keyword evidence="8 9" id="KW-0975">Bacterial flagellum</keyword>
<keyword evidence="6 9" id="KW-1133">Transmembrane helix</keyword>
<accession>A0A1I2I1F3</accession>
<evidence type="ECO:0000256" key="3">
    <source>
        <dbReference type="ARBA" id="ARBA00021718"/>
    </source>
</evidence>
<dbReference type="PANTHER" id="PTHR34040:SF2">
    <property type="entry name" value="FLAGELLAR BIOSYNTHETIC PROTEIN FLIQ"/>
    <property type="match status" value="1"/>
</dbReference>
<evidence type="ECO:0000256" key="9">
    <source>
        <dbReference type="RuleBase" id="RU364090"/>
    </source>
</evidence>
<evidence type="ECO:0000256" key="2">
    <source>
        <dbReference type="ARBA" id="ARBA00006156"/>
    </source>
</evidence>
<evidence type="ECO:0000256" key="6">
    <source>
        <dbReference type="ARBA" id="ARBA00022989"/>
    </source>
</evidence>
<dbReference type="GO" id="GO:0009306">
    <property type="term" value="P:protein secretion"/>
    <property type="evidence" value="ECO:0007669"/>
    <property type="project" value="InterPro"/>
</dbReference>
<keyword evidence="10" id="KW-0966">Cell projection</keyword>
<protein>
    <recommendedName>
        <fullName evidence="3 9">Flagellar biosynthetic protein FliQ</fullName>
    </recommendedName>
</protein>
<reference evidence="11" key="1">
    <citation type="submission" date="2016-10" db="EMBL/GenBank/DDBJ databases">
        <authorList>
            <person name="Varghese N."/>
            <person name="Submissions S."/>
        </authorList>
    </citation>
    <scope>NUCLEOTIDE SEQUENCE [LARGE SCALE GENOMIC DNA]</scope>
    <source>
        <strain evidence="11">UNC178MFTsu3.1</strain>
    </source>
</reference>
<dbReference type="InterPro" id="IPR006305">
    <property type="entry name" value="FliQ"/>
</dbReference>
<dbReference type="Pfam" id="PF01313">
    <property type="entry name" value="Bac_export_3"/>
    <property type="match status" value="1"/>
</dbReference>
<keyword evidence="11" id="KW-1185">Reference proteome</keyword>
<evidence type="ECO:0000256" key="8">
    <source>
        <dbReference type="ARBA" id="ARBA00023143"/>
    </source>
</evidence>
<dbReference type="AlphaFoldDB" id="A0A1I2I1F3"/>
<dbReference type="GO" id="GO:0005886">
    <property type="term" value="C:plasma membrane"/>
    <property type="evidence" value="ECO:0007669"/>
    <property type="project" value="UniProtKB-SubCell"/>
</dbReference>